<accession>A0A8J5WEL9</accession>
<evidence type="ECO:0000313" key="3">
    <source>
        <dbReference type="Proteomes" id="UP000729402"/>
    </source>
</evidence>
<feature type="compositionally biased region" description="Basic and acidic residues" evidence="1">
    <location>
        <begin position="61"/>
        <end position="84"/>
    </location>
</feature>
<dbReference type="OrthoDB" id="630111at2759"/>
<organism evidence="2 3">
    <name type="scientific">Zizania palustris</name>
    <name type="common">Northern wild rice</name>
    <dbReference type="NCBI Taxonomy" id="103762"/>
    <lineage>
        <taxon>Eukaryota</taxon>
        <taxon>Viridiplantae</taxon>
        <taxon>Streptophyta</taxon>
        <taxon>Embryophyta</taxon>
        <taxon>Tracheophyta</taxon>
        <taxon>Spermatophyta</taxon>
        <taxon>Magnoliopsida</taxon>
        <taxon>Liliopsida</taxon>
        <taxon>Poales</taxon>
        <taxon>Poaceae</taxon>
        <taxon>BOP clade</taxon>
        <taxon>Oryzoideae</taxon>
        <taxon>Oryzeae</taxon>
        <taxon>Zizaniinae</taxon>
        <taxon>Zizania</taxon>
    </lineage>
</organism>
<feature type="compositionally biased region" description="Low complexity" evidence="1">
    <location>
        <begin position="16"/>
        <end position="27"/>
    </location>
</feature>
<reference evidence="2" key="1">
    <citation type="journal article" date="2021" name="bioRxiv">
        <title>Whole Genome Assembly and Annotation of Northern Wild Rice, Zizania palustris L., Supports a Whole Genome Duplication in the Zizania Genus.</title>
        <authorList>
            <person name="Haas M."/>
            <person name="Kono T."/>
            <person name="Macchietto M."/>
            <person name="Millas R."/>
            <person name="McGilp L."/>
            <person name="Shao M."/>
            <person name="Duquette J."/>
            <person name="Hirsch C.N."/>
            <person name="Kimball J."/>
        </authorList>
    </citation>
    <scope>NUCLEOTIDE SEQUENCE</scope>
    <source>
        <tissue evidence="2">Fresh leaf tissue</tissue>
    </source>
</reference>
<feature type="region of interest" description="Disordered" evidence="1">
    <location>
        <begin position="1"/>
        <end position="93"/>
    </location>
</feature>
<name>A0A8J5WEL9_ZIZPA</name>
<evidence type="ECO:0000313" key="2">
    <source>
        <dbReference type="EMBL" id="KAG8089873.1"/>
    </source>
</evidence>
<comment type="caution">
    <text evidence="2">The sequence shown here is derived from an EMBL/GenBank/DDBJ whole genome shotgun (WGS) entry which is preliminary data.</text>
</comment>
<evidence type="ECO:0000256" key="1">
    <source>
        <dbReference type="SAM" id="MobiDB-lite"/>
    </source>
</evidence>
<dbReference type="Proteomes" id="UP000729402">
    <property type="component" value="Unassembled WGS sequence"/>
</dbReference>
<dbReference type="AlphaFoldDB" id="A0A8J5WEL9"/>
<dbReference type="EMBL" id="JAAALK010000081">
    <property type="protein sequence ID" value="KAG8089873.1"/>
    <property type="molecule type" value="Genomic_DNA"/>
</dbReference>
<reference evidence="2" key="2">
    <citation type="submission" date="2021-02" db="EMBL/GenBank/DDBJ databases">
        <authorList>
            <person name="Kimball J.A."/>
            <person name="Haas M.W."/>
            <person name="Macchietto M."/>
            <person name="Kono T."/>
            <person name="Duquette J."/>
            <person name="Shao M."/>
        </authorList>
    </citation>
    <scope>NUCLEOTIDE SEQUENCE</scope>
    <source>
        <tissue evidence="2">Fresh leaf tissue</tissue>
    </source>
</reference>
<proteinExistence type="predicted"/>
<gene>
    <name evidence="2" type="ORF">GUJ93_ZPchr0011g28201</name>
</gene>
<keyword evidence="3" id="KW-1185">Reference proteome</keyword>
<sequence length="114" mass="12606">MGCSTSKLEPEDQFDAEQPAPAPQSKKPAGRRLFGRAVVGRRNHHRSRSGGTSDAAAAVRQQEERKKQQGNKRRGEGGGRHEQARTPGSPSFRYYCQDDVTAAVAEAKNERRRC</sequence>
<feature type="compositionally biased region" description="Basic residues" evidence="1">
    <location>
        <begin position="28"/>
        <end position="48"/>
    </location>
</feature>
<protein>
    <submittedName>
        <fullName evidence="2">Uncharacterized protein</fullName>
    </submittedName>
</protein>